<dbReference type="PANTHER" id="PTHR37984:SF5">
    <property type="entry name" value="PROTEIN NYNRIN-LIKE"/>
    <property type="match status" value="1"/>
</dbReference>
<dbReference type="GO" id="GO:0003964">
    <property type="term" value="F:RNA-directed DNA polymerase activity"/>
    <property type="evidence" value="ECO:0007669"/>
    <property type="project" value="UniProtKB-KW"/>
</dbReference>
<feature type="domain" description="Reverse transcriptase" evidence="8">
    <location>
        <begin position="1"/>
        <end position="181"/>
    </location>
</feature>
<keyword evidence="10" id="KW-1185">Reference proteome</keyword>
<dbReference type="InterPro" id="IPR000477">
    <property type="entry name" value="RT_dom"/>
</dbReference>
<dbReference type="CDD" id="cd09274">
    <property type="entry name" value="RNase_HI_RT_Ty3"/>
    <property type="match status" value="1"/>
</dbReference>
<dbReference type="GO" id="GO:0004519">
    <property type="term" value="F:endonuclease activity"/>
    <property type="evidence" value="ECO:0007669"/>
    <property type="project" value="UniProtKB-KW"/>
</dbReference>
<gene>
    <name evidence="9" type="ORF">EPI10_010824</name>
</gene>
<evidence type="ECO:0000313" key="10">
    <source>
        <dbReference type="Proteomes" id="UP000325315"/>
    </source>
</evidence>
<dbReference type="PANTHER" id="PTHR37984">
    <property type="entry name" value="PROTEIN CBG26694"/>
    <property type="match status" value="1"/>
</dbReference>
<evidence type="ECO:0000256" key="3">
    <source>
        <dbReference type="ARBA" id="ARBA00022695"/>
    </source>
</evidence>
<dbReference type="AlphaFoldDB" id="A0A5B6W7R3"/>
<accession>A0A5B6W7R3</accession>
<organism evidence="9 10">
    <name type="scientific">Gossypium australe</name>
    <dbReference type="NCBI Taxonomy" id="47621"/>
    <lineage>
        <taxon>Eukaryota</taxon>
        <taxon>Viridiplantae</taxon>
        <taxon>Streptophyta</taxon>
        <taxon>Embryophyta</taxon>
        <taxon>Tracheophyta</taxon>
        <taxon>Spermatophyta</taxon>
        <taxon>Magnoliopsida</taxon>
        <taxon>eudicotyledons</taxon>
        <taxon>Gunneridae</taxon>
        <taxon>Pentapetalae</taxon>
        <taxon>rosids</taxon>
        <taxon>malvids</taxon>
        <taxon>Malvales</taxon>
        <taxon>Malvaceae</taxon>
        <taxon>Malvoideae</taxon>
        <taxon>Gossypium</taxon>
    </lineage>
</organism>
<keyword evidence="3" id="KW-0548">Nucleotidyltransferase</keyword>
<dbReference type="Gene3D" id="3.30.70.270">
    <property type="match status" value="2"/>
</dbReference>
<dbReference type="InterPro" id="IPR043502">
    <property type="entry name" value="DNA/RNA_pol_sf"/>
</dbReference>
<dbReference type="Pfam" id="PF17917">
    <property type="entry name" value="RT_RNaseH"/>
    <property type="match status" value="1"/>
</dbReference>
<keyword evidence="4" id="KW-0540">Nuclease</keyword>
<evidence type="ECO:0000256" key="2">
    <source>
        <dbReference type="ARBA" id="ARBA00022679"/>
    </source>
</evidence>
<keyword evidence="7" id="KW-0695">RNA-directed DNA polymerase</keyword>
<dbReference type="Pfam" id="PF00078">
    <property type="entry name" value="RVT_1"/>
    <property type="match status" value="1"/>
</dbReference>
<reference evidence="10" key="1">
    <citation type="journal article" date="2019" name="Plant Biotechnol. J.">
        <title>Genome sequencing of the Australian wild diploid species Gossypium australe highlights disease resistance and delayed gland morphogenesis.</title>
        <authorList>
            <person name="Cai Y."/>
            <person name="Cai X."/>
            <person name="Wang Q."/>
            <person name="Wang P."/>
            <person name="Zhang Y."/>
            <person name="Cai C."/>
            <person name="Xu Y."/>
            <person name="Wang K."/>
            <person name="Zhou Z."/>
            <person name="Wang C."/>
            <person name="Geng S."/>
            <person name="Li B."/>
            <person name="Dong Q."/>
            <person name="Hou Y."/>
            <person name="Wang H."/>
            <person name="Ai P."/>
            <person name="Liu Z."/>
            <person name="Yi F."/>
            <person name="Sun M."/>
            <person name="An G."/>
            <person name="Cheng J."/>
            <person name="Zhang Y."/>
            <person name="Shi Q."/>
            <person name="Xie Y."/>
            <person name="Shi X."/>
            <person name="Chang Y."/>
            <person name="Huang F."/>
            <person name="Chen Y."/>
            <person name="Hong S."/>
            <person name="Mi L."/>
            <person name="Sun Q."/>
            <person name="Zhang L."/>
            <person name="Zhou B."/>
            <person name="Peng R."/>
            <person name="Zhang X."/>
            <person name="Liu F."/>
        </authorList>
    </citation>
    <scope>NUCLEOTIDE SEQUENCE [LARGE SCALE GENOMIC DNA]</scope>
    <source>
        <strain evidence="10">cv. PA1801</strain>
    </source>
</reference>
<dbReference type="Gene3D" id="3.10.10.10">
    <property type="entry name" value="HIV Type 1 Reverse Transcriptase, subunit A, domain 1"/>
    <property type="match status" value="1"/>
</dbReference>
<name>A0A5B6W7R3_9ROSI</name>
<dbReference type="GO" id="GO:0006508">
    <property type="term" value="P:proteolysis"/>
    <property type="evidence" value="ECO:0007669"/>
    <property type="project" value="UniProtKB-KW"/>
</dbReference>
<dbReference type="Proteomes" id="UP000325315">
    <property type="component" value="Unassembled WGS sequence"/>
</dbReference>
<dbReference type="InterPro" id="IPR050951">
    <property type="entry name" value="Retrovirus_Pol_polyprotein"/>
</dbReference>
<keyword evidence="1" id="KW-0645">Protease</keyword>
<dbReference type="CDD" id="cd01647">
    <property type="entry name" value="RT_LTR"/>
    <property type="match status" value="1"/>
</dbReference>
<evidence type="ECO:0000256" key="5">
    <source>
        <dbReference type="ARBA" id="ARBA00022759"/>
    </source>
</evidence>
<dbReference type="OrthoDB" id="1002013at2759"/>
<dbReference type="EMBL" id="SMMG02000004">
    <property type="protein sequence ID" value="KAA3476892.1"/>
    <property type="molecule type" value="Genomic_DNA"/>
</dbReference>
<evidence type="ECO:0000256" key="7">
    <source>
        <dbReference type="ARBA" id="ARBA00022918"/>
    </source>
</evidence>
<dbReference type="FunFam" id="3.10.10.10:FF:000007">
    <property type="entry name" value="Retrovirus-related Pol polyprotein from transposon 17.6-like Protein"/>
    <property type="match status" value="1"/>
</dbReference>
<dbReference type="InterPro" id="IPR041373">
    <property type="entry name" value="RT_RNaseH"/>
</dbReference>
<evidence type="ECO:0000256" key="6">
    <source>
        <dbReference type="ARBA" id="ARBA00022801"/>
    </source>
</evidence>
<evidence type="ECO:0000259" key="8">
    <source>
        <dbReference type="PROSITE" id="PS50878"/>
    </source>
</evidence>
<keyword evidence="5" id="KW-0255">Endonuclease</keyword>
<evidence type="ECO:0000256" key="4">
    <source>
        <dbReference type="ARBA" id="ARBA00022722"/>
    </source>
</evidence>
<sequence length="455" mass="52375">MLQAGIIRDSNSSFASPIVMVKKNDGSSQLCVDYRQLNQHTIKDKFPIPIIEELLDELREARVFSKLDLRSGCHQIRMRESGIHKTAFRTHEEYYEFLVMPFGLTNAPSSFQALMNSIFKPLLRKCVLVFFDDILVYSSSWTDHLQHLRKVLSLLMDQQLFAKKNKCCFGITQIEYLSHVLYPGTVSMYKSKVECVSSWPIPQSVKELKSFLGLSGYYRRFIRHYGVLAKPLTDMLKKNGWQWSEQATVVFQSLKDALCTTPVLVKFTVDTNACATEIGAMLQQQGRPVAYFSKALGVRHQALSIYEKEILVVLLAVRKWHAYLVGRHFKIRTDHQSLRFLSDQVAVTLFQQRWVAKMLGYDFEVSYKKGINNRAADALSRQPQLDQGQLFHLSTSSVISNLQAQVQHSYESDDKLKKIIQDVHQPGAQNQKYSWDGHFLRRRGKIVVGKDIQLR</sequence>
<protein>
    <submittedName>
        <fullName evidence="9">Polyprotein</fullName>
    </submittedName>
</protein>
<dbReference type="InterPro" id="IPR043128">
    <property type="entry name" value="Rev_trsase/Diguanyl_cyclase"/>
</dbReference>
<dbReference type="FunFam" id="3.30.70.270:FF:000020">
    <property type="entry name" value="Transposon Tf2-6 polyprotein-like Protein"/>
    <property type="match status" value="1"/>
</dbReference>
<keyword evidence="6" id="KW-0378">Hydrolase</keyword>
<keyword evidence="2" id="KW-0808">Transferase</keyword>
<dbReference type="GO" id="GO:0008233">
    <property type="term" value="F:peptidase activity"/>
    <property type="evidence" value="ECO:0007669"/>
    <property type="project" value="UniProtKB-KW"/>
</dbReference>
<dbReference type="PROSITE" id="PS50878">
    <property type="entry name" value="RT_POL"/>
    <property type="match status" value="1"/>
</dbReference>
<evidence type="ECO:0000256" key="1">
    <source>
        <dbReference type="ARBA" id="ARBA00022670"/>
    </source>
</evidence>
<proteinExistence type="predicted"/>
<dbReference type="SUPFAM" id="SSF56672">
    <property type="entry name" value="DNA/RNA polymerases"/>
    <property type="match status" value="1"/>
</dbReference>
<evidence type="ECO:0000313" key="9">
    <source>
        <dbReference type="EMBL" id="KAA3476892.1"/>
    </source>
</evidence>
<comment type="caution">
    <text evidence="9">The sequence shown here is derived from an EMBL/GenBank/DDBJ whole genome shotgun (WGS) entry which is preliminary data.</text>
</comment>